<dbReference type="OrthoDB" id="9803913at2"/>
<dbReference type="AlphaFoldDB" id="A0A494XWP4"/>
<dbReference type="PANTHER" id="PTHR11472">
    <property type="entry name" value="DNA REPAIR DEAD HELICASE RAD3/XP-D SUBFAMILY MEMBER"/>
    <property type="match status" value="1"/>
</dbReference>
<dbReference type="InterPro" id="IPR014001">
    <property type="entry name" value="Helicase_ATP-bd"/>
</dbReference>
<dbReference type="GO" id="GO:0006139">
    <property type="term" value="P:nucleobase-containing compound metabolic process"/>
    <property type="evidence" value="ECO:0007669"/>
    <property type="project" value="InterPro"/>
</dbReference>
<dbReference type="InterPro" id="IPR027417">
    <property type="entry name" value="P-loop_NTPase"/>
</dbReference>
<dbReference type="EMBL" id="RBZM01000004">
    <property type="protein sequence ID" value="RKP54942.1"/>
    <property type="molecule type" value="Genomic_DNA"/>
</dbReference>
<keyword evidence="8" id="KW-1185">Reference proteome</keyword>
<keyword evidence="2" id="KW-0378">Hydrolase</keyword>
<protein>
    <submittedName>
        <fullName evidence="7">ATP-dependent DNA helicase</fullName>
    </submittedName>
</protein>
<dbReference type="RefSeq" id="WP_120975321.1">
    <property type="nucleotide sequence ID" value="NZ_RBZM01000004.1"/>
</dbReference>
<proteinExistence type="inferred from homology"/>
<gene>
    <name evidence="7" type="ORF">D7Z26_06800</name>
</gene>
<dbReference type="InterPro" id="IPR006555">
    <property type="entry name" value="ATP-dep_Helicase_C"/>
</dbReference>
<dbReference type="PROSITE" id="PS51192">
    <property type="entry name" value="HELICASE_ATP_BIND_1"/>
    <property type="match status" value="1"/>
</dbReference>
<dbReference type="Pfam" id="PF13307">
    <property type="entry name" value="Helicase_C_2"/>
    <property type="match status" value="1"/>
</dbReference>
<dbReference type="InterPro" id="IPR045028">
    <property type="entry name" value="DinG/Rad3-like"/>
</dbReference>
<dbReference type="GO" id="GO:0005524">
    <property type="term" value="F:ATP binding"/>
    <property type="evidence" value="ECO:0007669"/>
    <property type="project" value="UniProtKB-KW"/>
</dbReference>
<comment type="similarity">
    <text evidence="4">Belongs to the helicase family. DinG subfamily.</text>
</comment>
<evidence type="ECO:0000256" key="1">
    <source>
        <dbReference type="ARBA" id="ARBA00022741"/>
    </source>
</evidence>
<keyword evidence="1" id="KW-0547">Nucleotide-binding</keyword>
<keyword evidence="7" id="KW-0347">Helicase</keyword>
<dbReference type="GO" id="GO:0016818">
    <property type="term" value="F:hydrolase activity, acting on acid anhydrides, in phosphorus-containing anhydrides"/>
    <property type="evidence" value="ECO:0007669"/>
    <property type="project" value="InterPro"/>
</dbReference>
<evidence type="ECO:0000259" key="6">
    <source>
        <dbReference type="PROSITE" id="PS51193"/>
    </source>
</evidence>
<dbReference type="SMART" id="SM00491">
    <property type="entry name" value="HELICc2"/>
    <property type="match status" value="1"/>
</dbReference>
<sequence>MHPLNEQIFHFFEDEVPKYFEEQNLSPDIRWEQISMSQMVVRSLETKIPTSIEAKVGTGKTLAYLFPLLAWKKRTGSKGPAIIATSSTNLQEQILNKDLLLLRELGYSYTAVLAKGSQQYLCQYKFQNNKYKLKKRMSEGQINELYKWMNSTRSGDRSEVGDLDDQTWKLINIESTQDCTYCPLINECKYWRTRESFQDNNNDFIITNHGQLLQDLRMRYENPYKLLFSTHISAIVIDEAHNLEHAGVALFSSRFRINELQLTLERIFSDSKLIISSAKKESYLNMVLRFISEIKFVLKTLDETPSRIALPDSSLSTANQLNLIFKDLKDTMHLQIKNENNPLFERVERCIDFTYDIRSNEFITWFEPEQSQVVTLPREVSQITGDLLSHQYSDKQIPFIMTSATLSSNKSFDYFFNGIGQLGSDYFKRELPSPFDYKRQSLLYIPEDLHDYKRNSVTDEYFKSVDNRIEQLLTITDGHALILFTSHEHMERSYRNLCSKSLSWKLMKQTDGSKEHVSKMFKESTDSCVLFATGAFWEGFDIPGAQLINVIIVKLPFSPEDPYLAFKKEEAASKGLDPFNVVNVPDMIIKMKQGFGRLIRSKTDYGIVSILDGRVLDKARSYGQQLLSALPELNYTTSISQVESFVSSIRTSSFNYQVHYRREMVDFIPLPETSEPKKEERRARVVGTIHATKKVPQLKQKFTCSICGKDFFEVSQPESCLTPRCTGVHLIPGYKQMM</sequence>
<dbReference type="SUPFAM" id="SSF52540">
    <property type="entry name" value="P-loop containing nucleoside triphosphate hydrolases"/>
    <property type="match status" value="1"/>
</dbReference>
<evidence type="ECO:0000313" key="7">
    <source>
        <dbReference type="EMBL" id="RKP54942.1"/>
    </source>
</evidence>
<accession>A0A494XWP4</accession>
<name>A0A494XWP4_9BACL</name>
<dbReference type="InterPro" id="IPR002464">
    <property type="entry name" value="DNA/RNA_helicase_DEAH_CS"/>
</dbReference>
<feature type="domain" description="Helicase ATP-binding" evidence="6">
    <location>
        <begin position="19"/>
        <end position="304"/>
    </location>
</feature>
<dbReference type="Proteomes" id="UP000282076">
    <property type="component" value="Unassembled WGS sequence"/>
</dbReference>
<feature type="domain" description="Helicase ATP-binding" evidence="5">
    <location>
        <begin position="41"/>
        <end position="273"/>
    </location>
</feature>
<dbReference type="PROSITE" id="PS00690">
    <property type="entry name" value="DEAH_ATP_HELICASE"/>
    <property type="match status" value="1"/>
</dbReference>
<evidence type="ECO:0000256" key="3">
    <source>
        <dbReference type="ARBA" id="ARBA00022840"/>
    </source>
</evidence>
<dbReference type="Gene3D" id="3.40.50.300">
    <property type="entry name" value="P-loop containing nucleotide triphosphate hydrolases"/>
    <property type="match status" value="2"/>
</dbReference>
<evidence type="ECO:0000313" key="8">
    <source>
        <dbReference type="Proteomes" id="UP000282076"/>
    </source>
</evidence>
<dbReference type="SMART" id="SM00487">
    <property type="entry name" value="DEXDc"/>
    <property type="match status" value="1"/>
</dbReference>
<comment type="caution">
    <text evidence="7">The sequence shown here is derived from an EMBL/GenBank/DDBJ whole genome shotgun (WGS) entry which is preliminary data.</text>
</comment>
<evidence type="ECO:0000256" key="4">
    <source>
        <dbReference type="ARBA" id="ARBA00038058"/>
    </source>
</evidence>
<keyword evidence="3" id="KW-0067">ATP-binding</keyword>
<dbReference type="GO" id="GO:0003678">
    <property type="term" value="F:DNA helicase activity"/>
    <property type="evidence" value="ECO:0007669"/>
    <property type="project" value="TreeGrafter"/>
</dbReference>
<dbReference type="GO" id="GO:0003676">
    <property type="term" value="F:nucleic acid binding"/>
    <property type="evidence" value="ECO:0007669"/>
    <property type="project" value="InterPro"/>
</dbReference>
<dbReference type="PANTHER" id="PTHR11472:SF34">
    <property type="entry name" value="REGULATOR OF TELOMERE ELONGATION HELICASE 1"/>
    <property type="match status" value="1"/>
</dbReference>
<evidence type="ECO:0000256" key="2">
    <source>
        <dbReference type="ARBA" id="ARBA00022801"/>
    </source>
</evidence>
<reference evidence="7 8" key="1">
    <citation type="submission" date="2018-10" db="EMBL/GenBank/DDBJ databases">
        <title>Cohnella sp. M2MS4P-1, whole genome shotgun sequence.</title>
        <authorList>
            <person name="Tuo L."/>
        </authorList>
    </citation>
    <scope>NUCLEOTIDE SEQUENCE [LARGE SCALE GENOMIC DNA]</scope>
    <source>
        <strain evidence="7 8">M2MS4P-1</strain>
    </source>
</reference>
<dbReference type="PROSITE" id="PS51193">
    <property type="entry name" value="HELICASE_ATP_BIND_2"/>
    <property type="match status" value="1"/>
</dbReference>
<evidence type="ECO:0000259" key="5">
    <source>
        <dbReference type="PROSITE" id="PS51192"/>
    </source>
</evidence>
<organism evidence="7 8">
    <name type="scientific">Cohnella endophytica</name>
    <dbReference type="NCBI Taxonomy" id="2419778"/>
    <lineage>
        <taxon>Bacteria</taxon>
        <taxon>Bacillati</taxon>
        <taxon>Bacillota</taxon>
        <taxon>Bacilli</taxon>
        <taxon>Bacillales</taxon>
        <taxon>Paenibacillaceae</taxon>
        <taxon>Cohnella</taxon>
    </lineage>
</organism>
<dbReference type="InterPro" id="IPR014013">
    <property type="entry name" value="Helic_SF1/SF2_ATP-bd_DinG/Rad3"/>
</dbReference>